<evidence type="ECO:0000313" key="2">
    <source>
        <dbReference type="EMBL" id="GEP12117.1"/>
    </source>
</evidence>
<proteinExistence type="predicted"/>
<reference evidence="2 3" key="1">
    <citation type="submission" date="2019-07" db="EMBL/GenBank/DDBJ databases">
        <title>Whole genome shotgun sequence of Methylobacterium gnaphalii NBRC 107716.</title>
        <authorList>
            <person name="Hosoyama A."/>
            <person name="Uohara A."/>
            <person name="Ohji S."/>
            <person name="Ichikawa N."/>
        </authorList>
    </citation>
    <scope>NUCLEOTIDE SEQUENCE [LARGE SCALE GENOMIC DNA]</scope>
    <source>
        <strain evidence="2 3">NBRC 107716</strain>
    </source>
</reference>
<protein>
    <recommendedName>
        <fullName evidence="1">Glycosyltransferase 61 catalytic domain-containing protein</fullName>
    </recommendedName>
</protein>
<dbReference type="InterPro" id="IPR049625">
    <property type="entry name" value="Glyco_transf_61_cat"/>
</dbReference>
<feature type="domain" description="Glycosyltransferase 61 catalytic" evidence="1">
    <location>
        <begin position="72"/>
        <end position="253"/>
    </location>
</feature>
<dbReference type="GO" id="GO:0016757">
    <property type="term" value="F:glycosyltransferase activity"/>
    <property type="evidence" value="ECO:0007669"/>
    <property type="project" value="InterPro"/>
</dbReference>
<accession>A0A512JQ90</accession>
<dbReference type="Proteomes" id="UP000321750">
    <property type="component" value="Unassembled WGS sequence"/>
</dbReference>
<dbReference type="EMBL" id="BJZV01000029">
    <property type="protein sequence ID" value="GEP12117.1"/>
    <property type="molecule type" value="Genomic_DNA"/>
</dbReference>
<comment type="caution">
    <text evidence="2">The sequence shown here is derived from an EMBL/GenBank/DDBJ whole genome shotgun (WGS) entry which is preliminary data.</text>
</comment>
<organism evidence="2 3">
    <name type="scientific">Methylobacterium gnaphalii</name>
    <dbReference type="NCBI Taxonomy" id="1010610"/>
    <lineage>
        <taxon>Bacteria</taxon>
        <taxon>Pseudomonadati</taxon>
        <taxon>Pseudomonadota</taxon>
        <taxon>Alphaproteobacteria</taxon>
        <taxon>Hyphomicrobiales</taxon>
        <taxon>Methylobacteriaceae</taxon>
        <taxon>Methylobacterium</taxon>
    </lineage>
</organism>
<dbReference type="Pfam" id="PF04577">
    <property type="entry name" value="Glyco_transf_61"/>
    <property type="match status" value="1"/>
</dbReference>
<dbReference type="AlphaFoldDB" id="A0A512JQ90"/>
<name>A0A512JQ90_9HYPH</name>
<evidence type="ECO:0000313" key="3">
    <source>
        <dbReference type="Proteomes" id="UP000321750"/>
    </source>
</evidence>
<keyword evidence="3" id="KW-1185">Reference proteome</keyword>
<evidence type="ECO:0000259" key="1">
    <source>
        <dbReference type="Pfam" id="PF04577"/>
    </source>
</evidence>
<sequence length="365" mass="40746">MIGGQPGIRRVTDAIYVPLGGPGHWGVYDGGREIGGANANAGGGLDEAAFGERLPATDERTHLYLGPMSAHFGHFVTDVIARLWPLVTWHGERPKLLYHGPSGLNQWRVHGFISLILARFGLEIDDLVCHDAPHRIPNLVVPEPCFRHGRAHQEYATLCRHVGRPFWRDDEVDTEDRPIFLSKLKLSAGSMHKPADEEALVEELKRRGVEIVFPEELSFPDQVALLARRRTIMGIAGSALHTSLFSAPGRRIIALNYWEKINANFPVIDRLNGNAAFYYVPSTTQYVKGGDYLLRWTIERPAAAAVELMERAHDFATIDARDSAEDEARDRRARSLAGRAESVRRTLGRCLRSIASLLRRGRWAG</sequence>
<gene>
    <name evidence="2" type="ORF">MGN01_39620</name>
</gene>